<dbReference type="PANTHER" id="PTHR48045:SF31">
    <property type="entry name" value="UDP-GLYCOSYLTRANSFERASE 76B1-LIKE"/>
    <property type="match status" value="1"/>
</dbReference>
<dbReference type="Pfam" id="PF00201">
    <property type="entry name" value="UDPGT"/>
    <property type="match status" value="1"/>
</dbReference>
<dbReference type="InterPro" id="IPR002213">
    <property type="entry name" value="UDP_glucos_trans"/>
</dbReference>
<dbReference type="PANTHER" id="PTHR48045">
    <property type="entry name" value="UDP-GLYCOSYLTRANSFERASE 72B1"/>
    <property type="match status" value="1"/>
</dbReference>
<evidence type="ECO:0000256" key="2">
    <source>
        <dbReference type="ARBA" id="ARBA00022676"/>
    </source>
</evidence>
<gene>
    <name evidence="4" type="ORF">BT93_L2876</name>
</gene>
<dbReference type="Proteomes" id="UP000806378">
    <property type="component" value="Unassembled WGS sequence"/>
</dbReference>
<evidence type="ECO:0000313" key="4">
    <source>
        <dbReference type="EMBL" id="KAF7847523.1"/>
    </source>
</evidence>
<keyword evidence="2" id="KW-0328">Glycosyltransferase</keyword>
<organism evidence="4 5">
    <name type="scientific">Corymbia citriodora subsp. variegata</name>
    <dbReference type="NCBI Taxonomy" id="360336"/>
    <lineage>
        <taxon>Eukaryota</taxon>
        <taxon>Viridiplantae</taxon>
        <taxon>Streptophyta</taxon>
        <taxon>Embryophyta</taxon>
        <taxon>Tracheophyta</taxon>
        <taxon>Spermatophyta</taxon>
        <taxon>Magnoliopsida</taxon>
        <taxon>eudicotyledons</taxon>
        <taxon>Gunneridae</taxon>
        <taxon>Pentapetalae</taxon>
        <taxon>rosids</taxon>
        <taxon>malvids</taxon>
        <taxon>Myrtales</taxon>
        <taxon>Myrtaceae</taxon>
        <taxon>Myrtoideae</taxon>
        <taxon>Eucalypteae</taxon>
        <taxon>Corymbia</taxon>
    </lineage>
</organism>
<proteinExistence type="inferred from homology"/>
<dbReference type="FunFam" id="3.40.50.2000:FF:000040">
    <property type="entry name" value="UDP-glycosyltransferase 76C1"/>
    <property type="match status" value="1"/>
</dbReference>
<sequence>MTSSSSSLLAEDKSCISWLDEQSPKSVIYVSFGSLAATSEAEILEIALGLAYSEQPFLWVVRPGSVCDPEWLEKSPSRFLEALEGRGKIVKWAPQKEVLAHPAVGAFWTHNGWNSTLESISEGVPMLCMPRFAEQGVNARNVSNVWRVGVHLNGGLERENIDRAIKRLLVEREGEEMREGALALKEKASVCVKQDGSSCQALDALVSHILSFK</sequence>
<evidence type="ECO:0000313" key="5">
    <source>
        <dbReference type="Proteomes" id="UP000806378"/>
    </source>
</evidence>
<dbReference type="EMBL" id="MU090731">
    <property type="protein sequence ID" value="KAF7847523.1"/>
    <property type="molecule type" value="Genomic_DNA"/>
</dbReference>
<comment type="similarity">
    <text evidence="1">Belongs to the UDP-glycosyltransferase family.</text>
</comment>
<reference evidence="4" key="1">
    <citation type="submission" date="2020-05" db="EMBL/GenBank/DDBJ databases">
        <title>WGS assembly of Corymbia citriodora subspecies variegata.</title>
        <authorList>
            <person name="Barry K."/>
            <person name="Hundley H."/>
            <person name="Shu S."/>
            <person name="Jenkins J."/>
            <person name="Grimwood J."/>
            <person name="Baten A."/>
        </authorList>
    </citation>
    <scope>NUCLEOTIDE SEQUENCE</scope>
    <source>
        <strain evidence="4">CV2-018</strain>
    </source>
</reference>
<evidence type="ECO:0000256" key="1">
    <source>
        <dbReference type="ARBA" id="ARBA00009995"/>
    </source>
</evidence>
<comment type="caution">
    <text evidence="4">The sequence shown here is derived from an EMBL/GenBank/DDBJ whole genome shotgun (WGS) entry which is preliminary data.</text>
</comment>
<dbReference type="Gramene" id="rna-gnl|WGS:JABURB|Cocit.L2876.1">
    <property type="protein sequence ID" value="cds-KAF7847523.1"/>
    <property type="gene ID" value="gene-BT93_L2876"/>
</dbReference>
<dbReference type="AlphaFoldDB" id="A0A8T0CIY1"/>
<dbReference type="Gene3D" id="3.40.50.2000">
    <property type="entry name" value="Glycogen Phosphorylase B"/>
    <property type="match status" value="1"/>
</dbReference>
<name>A0A8T0CIY1_CORYI</name>
<protein>
    <submittedName>
        <fullName evidence="4">Uncharacterized protein</fullName>
    </submittedName>
</protein>
<evidence type="ECO:0000256" key="3">
    <source>
        <dbReference type="ARBA" id="ARBA00022679"/>
    </source>
</evidence>
<keyword evidence="3" id="KW-0808">Transferase</keyword>
<dbReference type="OrthoDB" id="5835829at2759"/>
<dbReference type="SUPFAM" id="SSF53756">
    <property type="entry name" value="UDP-Glycosyltransferase/glycogen phosphorylase"/>
    <property type="match status" value="1"/>
</dbReference>
<accession>A0A8T0CIY1</accession>
<dbReference type="CDD" id="cd03784">
    <property type="entry name" value="GT1_Gtf-like"/>
    <property type="match status" value="1"/>
</dbReference>
<dbReference type="GO" id="GO:0035251">
    <property type="term" value="F:UDP-glucosyltransferase activity"/>
    <property type="evidence" value="ECO:0007669"/>
    <property type="project" value="UniProtKB-ARBA"/>
</dbReference>
<keyword evidence="5" id="KW-1185">Reference proteome</keyword>